<feature type="transmembrane region" description="Helical" evidence="2">
    <location>
        <begin position="20"/>
        <end position="41"/>
    </location>
</feature>
<dbReference type="Proteomes" id="UP000193411">
    <property type="component" value="Unassembled WGS sequence"/>
</dbReference>
<dbReference type="AlphaFoldDB" id="A0A1Y2HC58"/>
<proteinExistence type="predicted"/>
<name>A0A1Y2HC58_9FUNG</name>
<sequence>MARYSGHGRLTVARKLNTVAGIWTTMATFWTTVATFWITVATSEQFLGSEKAPPRSSAGARFAKKNGLPHRPSGPSVLEGVNATSVSLQVVSRTVALRRLHVALWWTQTLQPHEPLFLANLAPAEDRGGAFSLPRNCSEVATVIQNVATVVQNVAIVVQIPATVFSFLATVSLPWPLSRAIYGTIEGTEVVNRSRL</sequence>
<keyword evidence="2" id="KW-1133">Transmembrane helix</keyword>
<evidence type="ECO:0000256" key="1">
    <source>
        <dbReference type="SAM" id="MobiDB-lite"/>
    </source>
</evidence>
<reference evidence="3 4" key="1">
    <citation type="submission" date="2016-07" db="EMBL/GenBank/DDBJ databases">
        <title>Pervasive Adenine N6-methylation of Active Genes in Fungi.</title>
        <authorList>
            <consortium name="DOE Joint Genome Institute"/>
            <person name="Mondo S.J."/>
            <person name="Dannebaum R.O."/>
            <person name="Kuo R.C."/>
            <person name="Labutti K."/>
            <person name="Haridas S."/>
            <person name="Kuo A."/>
            <person name="Salamov A."/>
            <person name="Ahrendt S.R."/>
            <person name="Lipzen A."/>
            <person name="Sullivan W."/>
            <person name="Andreopoulos W.B."/>
            <person name="Clum A."/>
            <person name="Lindquist E."/>
            <person name="Daum C."/>
            <person name="Ramamoorthy G.K."/>
            <person name="Gryganskyi A."/>
            <person name="Culley D."/>
            <person name="Magnuson J.K."/>
            <person name="James T.Y."/>
            <person name="O'Malley M.A."/>
            <person name="Stajich J.E."/>
            <person name="Spatafora J.W."/>
            <person name="Visel A."/>
            <person name="Grigoriev I.V."/>
        </authorList>
    </citation>
    <scope>NUCLEOTIDE SEQUENCE [LARGE SCALE GENOMIC DNA]</scope>
    <source>
        <strain evidence="3 4">PL171</strain>
    </source>
</reference>
<gene>
    <name evidence="3" type="ORF">BCR44DRAFT_409672</name>
</gene>
<protein>
    <submittedName>
        <fullName evidence="3">Uncharacterized protein</fullName>
    </submittedName>
</protein>
<evidence type="ECO:0000313" key="4">
    <source>
        <dbReference type="Proteomes" id="UP000193411"/>
    </source>
</evidence>
<comment type="caution">
    <text evidence="3">The sequence shown here is derived from an EMBL/GenBank/DDBJ whole genome shotgun (WGS) entry which is preliminary data.</text>
</comment>
<keyword evidence="4" id="KW-1185">Reference proteome</keyword>
<keyword evidence="2" id="KW-0472">Membrane</keyword>
<organism evidence="3 4">
    <name type="scientific">Catenaria anguillulae PL171</name>
    <dbReference type="NCBI Taxonomy" id="765915"/>
    <lineage>
        <taxon>Eukaryota</taxon>
        <taxon>Fungi</taxon>
        <taxon>Fungi incertae sedis</taxon>
        <taxon>Blastocladiomycota</taxon>
        <taxon>Blastocladiomycetes</taxon>
        <taxon>Blastocladiales</taxon>
        <taxon>Catenariaceae</taxon>
        <taxon>Catenaria</taxon>
    </lineage>
</organism>
<keyword evidence="2" id="KW-0812">Transmembrane</keyword>
<feature type="region of interest" description="Disordered" evidence="1">
    <location>
        <begin position="49"/>
        <end position="76"/>
    </location>
</feature>
<evidence type="ECO:0000313" key="3">
    <source>
        <dbReference type="EMBL" id="ORZ32095.1"/>
    </source>
</evidence>
<accession>A0A1Y2HC58</accession>
<dbReference type="EMBL" id="MCFL01000051">
    <property type="protein sequence ID" value="ORZ32095.1"/>
    <property type="molecule type" value="Genomic_DNA"/>
</dbReference>
<evidence type="ECO:0000256" key="2">
    <source>
        <dbReference type="SAM" id="Phobius"/>
    </source>
</evidence>